<protein>
    <submittedName>
        <fullName evidence="2">Uncharacterized protein</fullName>
    </submittedName>
</protein>
<name>A0A7J7LIP4_9MAGN</name>
<evidence type="ECO:0000313" key="2">
    <source>
        <dbReference type="EMBL" id="KAF6142513.1"/>
    </source>
</evidence>
<feature type="compositionally biased region" description="Basic and acidic residues" evidence="1">
    <location>
        <begin position="227"/>
        <end position="247"/>
    </location>
</feature>
<evidence type="ECO:0000313" key="3">
    <source>
        <dbReference type="Proteomes" id="UP000541444"/>
    </source>
</evidence>
<accession>A0A7J7LIP4</accession>
<feature type="region of interest" description="Disordered" evidence="1">
    <location>
        <begin position="197"/>
        <end position="247"/>
    </location>
</feature>
<keyword evidence="3" id="KW-1185">Reference proteome</keyword>
<comment type="caution">
    <text evidence="2">The sequence shown here is derived from an EMBL/GenBank/DDBJ whole genome shotgun (WGS) entry which is preliminary data.</text>
</comment>
<sequence length="247" mass="27719">MADEFANLRDRSMAGRGAGWAIKGDISDPGFQSAVDIFSVADMPDKIAPDSVPGCDNALPNPNPGIRRLNQDSHNRFLRGELFNQIKIDTNLTIISMHASSYQLEVVAVLNNLHHNRLTHRFLLECSFEVSCAPVRFTYACMPSMERPYFDSSSNSFSVINSKPIDFPLFLEGASYAILLLNKIQLKAKEKNPISNFFSKKKDNNEAESNPSYRVPFENIKEEDETTNEHDEKNPSVGEVEEKCGIK</sequence>
<reference evidence="2 3" key="1">
    <citation type="journal article" date="2020" name="IScience">
        <title>Genome Sequencing of the Endangered Kingdonia uniflora (Circaeasteraceae, Ranunculales) Reveals Potential Mechanisms of Evolutionary Specialization.</title>
        <authorList>
            <person name="Sun Y."/>
            <person name="Deng T."/>
            <person name="Zhang A."/>
            <person name="Moore M.J."/>
            <person name="Landis J.B."/>
            <person name="Lin N."/>
            <person name="Zhang H."/>
            <person name="Zhang X."/>
            <person name="Huang J."/>
            <person name="Zhang X."/>
            <person name="Sun H."/>
            <person name="Wang H."/>
        </authorList>
    </citation>
    <scope>NUCLEOTIDE SEQUENCE [LARGE SCALE GENOMIC DNA]</scope>
    <source>
        <strain evidence="2">TB1705</strain>
        <tissue evidence="2">Leaf</tissue>
    </source>
</reference>
<proteinExistence type="predicted"/>
<evidence type="ECO:0000256" key="1">
    <source>
        <dbReference type="SAM" id="MobiDB-lite"/>
    </source>
</evidence>
<gene>
    <name evidence="2" type="ORF">GIB67_039477</name>
</gene>
<dbReference type="Proteomes" id="UP000541444">
    <property type="component" value="Unassembled WGS sequence"/>
</dbReference>
<dbReference type="AlphaFoldDB" id="A0A7J7LIP4"/>
<dbReference type="EMBL" id="JACGCM010002254">
    <property type="protein sequence ID" value="KAF6142513.1"/>
    <property type="molecule type" value="Genomic_DNA"/>
</dbReference>
<organism evidence="2 3">
    <name type="scientific">Kingdonia uniflora</name>
    <dbReference type="NCBI Taxonomy" id="39325"/>
    <lineage>
        <taxon>Eukaryota</taxon>
        <taxon>Viridiplantae</taxon>
        <taxon>Streptophyta</taxon>
        <taxon>Embryophyta</taxon>
        <taxon>Tracheophyta</taxon>
        <taxon>Spermatophyta</taxon>
        <taxon>Magnoliopsida</taxon>
        <taxon>Ranunculales</taxon>
        <taxon>Circaeasteraceae</taxon>
        <taxon>Kingdonia</taxon>
    </lineage>
</organism>